<dbReference type="Pfam" id="PF12867">
    <property type="entry name" value="DinB_2"/>
    <property type="match status" value="1"/>
</dbReference>
<organism evidence="2 3">
    <name type="scientific">Pseudodesulfovibrio hydrargyri</name>
    <dbReference type="NCBI Taxonomy" id="2125990"/>
    <lineage>
        <taxon>Bacteria</taxon>
        <taxon>Pseudomonadati</taxon>
        <taxon>Thermodesulfobacteriota</taxon>
        <taxon>Desulfovibrionia</taxon>
        <taxon>Desulfovibrionales</taxon>
        <taxon>Desulfovibrionaceae</taxon>
    </lineage>
</organism>
<dbReference type="InterPro" id="IPR034660">
    <property type="entry name" value="DinB/YfiT-like"/>
</dbReference>
<sequence length="207" mass="23928">MTKKVEVLLRSGIIVHYLELLPGLLLARLASSSSIPKMETAMTDTPEKTITAILDALEGAIAIFDDLLRSIPAEALDIKRGEGFWTLREHAAHLADVQPMGLERMRRILTEDVPQFVPFSPDQEKETEKPPLIPVDEIIANFRAGRKKQLELLKNASADDWKRTAIHPEYEQYGLFIFTRHILMHDHWHMYRMEELWLTRDEYLSKL</sequence>
<evidence type="ECO:0000313" key="2">
    <source>
        <dbReference type="EMBL" id="OIQ51661.1"/>
    </source>
</evidence>
<dbReference type="AlphaFoldDB" id="A0A1J5MYS5"/>
<accession>A0A1J5MYS5</accession>
<protein>
    <submittedName>
        <fullName evidence="2">DinB superfamily protein</fullName>
    </submittedName>
</protein>
<proteinExistence type="predicted"/>
<dbReference type="Proteomes" id="UP000181901">
    <property type="component" value="Unassembled WGS sequence"/>
</dbReference>
<dbReference type="Gene3D" id="1.20.120.450">
    <property type="entry name" value="dinb family like domain"/>
    <property type="match status" value="1"/>
</dbReference>
<evidence type="ECO:0000259" key="1">
    <source>
        <dbReference type="Pfam" id="PF12867"/>
    </source>
</evidence>
<name>A0A1J5MYS5_9BACT</name>
<feature type="domain" description="DinB-like" evidence="1">
    <location>
        <begin position="57"/>
        <end position="190"/>
    </location>
</feature>
<dbReference type="InterPro" id="IPR024775">
    <property type="entry name" value="DinB-like"/>
</dbReference>
<dbReference type="SUPFAM" id="SSF109854">
    <property type="entry name" value="DinB/YfiT-like putative metalloenzymes"/>
    <property type="match status" value="1"/>
</dbReference>
<reference evidence="2 3" key="1">
    <citation type="submission" date="2015-09" db="EMBL/GenBank/DDBJ databases">
        <title>Genome of Desulfovibrio dechloracetivorans BerOc1, a mercury methylating strain isolated from highly hydrocarbons and metals contaminated coastal sediments.</title>
        <authorList>
            <person name="Goni Urriza M."/>
            <person name="Gassie C."/>
            <person name="Bouchez O."/>
            <person name="Klopp C."/>
            <person name="Ranchou-Peyruse A."/>
            <person name="Remy G."/>
        </authorList>
    </citation>
    <scope>NUCLEOTIDE SEQUENCE [LARGE SCALE GENOMIC DNA]</scope>
    <source>
        <strain evidence="2 3">BerOc1</strain>
    </source>
</reference>
<evidence type="ECO:0000313" key="3">
    <source>
        <dbReference type="Proteomes" id="UP000181901"/>
    </source>
</evidence>
<dbReference type="EMBL" id="LKAQ01000001">
    <property type="protein sequence ID" value="OIQ51661.1"/>
    <property type="molecule type" value="Genomic_DNA"/>
</dbReference>
<keyword evidence="3" id="KW-1185">Reference proteome</keyword>
<comment type="caution">
    <text evidence="2">The sequence shown here is derived from an EMBL/GenBank/DDBJ whole genome shotgun (WGS) entry which is preliminary data.</text>
</comment>
<gene>
    <name evidence="2" type="ORF">BerOc1_00116</name>
</gene>